<dbReference type="Proteomes" id="UP000626109">
    <property type="component" value="Unassembled WGS sequence"/>
</dbReference>
<feature type="chain" id="PRO_5032468101" description="H(+)-exporting diphosphatase" evidence="2">
    <location>
        <begin position="30"/>
        <end position="166"/>
    </location>
</feature>
<evidence type="ECO:0008006" key="5">
    <source>
        <dbReference type="Google" id="ProtNLM"/>
    </source>
</evidence>
<organism evidence="3 4">
    <name type="scientific">Polarella glacialis</name>
    <name type="common">Dinoflagellate</name>
    <dbReference type="NCBI Taxonomy" id="89957"/>
    <lineage>
        <taxon>Eukaryota</taxon>
        <taxon>Sar</taxon>
        <taxon>Alveolata</taxon>
        <taxon>Dinophyceae</taxon>
        <taxon>Suessiales</taxon>
        <taxon>Suessiaceae</taxon>
        <taxon>Polarella</taxon>
    </lineage>
</organism>
<reference evidence="3" key="1">
    <citation type="submission" date="2021-02" db="EMBL/GenBank/DDBJ databases">
        <authorList>
            <person name="Dougan E. K."/>
            <person name="Rhodes N."/>
            <person name="Thang M."/>
            <person name="Chan C."/>
        </authorList>
    </citation>
    <scope>NUCLEOTIDE SEQUENCE</scope>
</reference>
<name>A0A813I727_POLGL</name>
<feature type="signal peptide" evidence="2">
    <location>
        <begin position="1"/>
        <end position="29"/>
    </location>
</feature>
<keyword evidence="2" id="KW-0732">Signal</keyword>
<evidence type="ECO:0000313" key="3">
    <source>
        <dbReference type="EMBL" id="CAE8646424.1"/>
    </source>
</evidence>
<feature type="transmembrane region" description="Helical" evidence="1">
    <location>
        <begin position="75"/>
        <end position="101"/>
    </location>
</feature>
<gene>
    <name evidence="3" type="ORF">PGLA2088_LOCUS4800</name>
</gene>
<feature type="non-terminal residue" evidence="3">
    <location>
        <position position="1"/>
    </location>
</feature>
<evidence type="ECO:0000256" key="2">
    <source>
        <dbReference type="SAM" id="SignalP"/>
    </source>
</evidence>
<dbReference type="AlphaFoldDB" id="A0A813I727"/>
<dbReference type="EMBL" id="CAJNNW010004426">
    <property type="protein sequence ID" value="CAE8646424.1"/>
    <property type="molecule type" value="Genomic_DNA"/>
</dbReference>
<sequence>MPARRSTRCRSGAALLAVAALTLTSSMLAFAGGAAPNSRLRTVSPRAEGEEAPTGSSSMALVKVNEENSVATAGVLAGVAGLLVGGVWVGGALFVASSFLARKKDDDLAKGLNGIAAGGLEALNFVDYLNNKYEVTAKVGSSLTEALDGSKNSSGTVGRVSGALDT</sequence>
<keyword evidence="1" id="KW-0472">Membrane</keyword>
<accession>A0A813I727</accession>
<evidence type="ECO:0000256" key="1">
    <source>
        <dbReference type="SAM" id="Phobius"/>
    </source>
</evidence>
<evidence type="ECO:0000313" key="4">
    <source>
        <dbReference type="Proteomes" id="UP000626109"/>
    </source>
</evidence>
<comment type="caution">
    <text evidence="3">The sequence shown here is derived from an EMBL/GenBank/DDBJ whole genome shotgun (WGS) entry which is preliminary data.</text>
</comment>
<keyword evidence="1" id="KW-0812">Transmembrane</keyword>
<keyword evidence="1" id="KW-1133">Transmembrane helix</keyword>
<protein>
    <recommendedName>
        <fullName evidence="5">H(+)-exporting diphosphatase</fullName>
    </recommendedName>
</protein>
<proteinExistence type="predicted"/>